<feature type="domain" description="EfeO-type cupredoxin-like" evidence="2">
    <location>
        <begin position="14"/>
        <end position="121"/>
    </location>
</feature>
<keyword evidence="1" id="KW-0812">Transmembrane</keyword>
<evidence type="ECO:0000256" key="1">
    <source>
        <dbReference type="SAM" id="Phobius"/>
    </source>
</evidence>
<dbReference type="RefSeq" id="WP_207000288.1">
    <property type="nucleotide sequence ID" value="NZ_JAEKJR010000002.1"/>
</dbReference>
<dbReference type="Proteomes" id="UP000664293">
    <property type="component" value="Unassembled WGS sequence"/>
</dbReference>
<dbReference type="Pfam" id="PF13473">
    <property type="entry name" value="Cupredoxin_1"/>
    <property type="match status" value="1"/>
</dbReference>
<dbReference type="SUPFAM" id="SSF49503">
    <property type="entry name" value="Cupredoxins"/>
    <property type="match status" value="1"/>
</dbReference>
<dbReference type="Gene3D" id="2.60.40.420">
    <property type="entry name" value="Cupredoxins - blue copper proteins"/>
    <property type="match status" value="1"/>
</dbReference>
<dbReference type="InterPro" id="IPR028096">
    <property type="entry name" value="EfeO_Cupredoxin"/>
</dbReference>
<dbReference type="InterPro" id="IPR008972">
    <property type="entry name" value="Cupredoxin"/>
</dbReference>
<sequence length="122" mass="13470">MESVVINVLGLAAIVLTVWWFWLAPKGSRQPAAGVAEALQILVKDGVYEPDRIRIAAGKATVLKFRREDASPCAEWVLFPDLEISAQLAVDQVTEVQLPAADAGEYPFHCQMQMYRGTLIVE</sequence>
<name>A0ABS3E509_9GAMM</name>
<keyword evidence="1" id="KW-0472">Membrane</keyword>
<keyword evidence="4" id="KW-1185">Reference proteome</keyword>
<protein>
    <submittedName>
        <fullName evidence="3">Cupredoxin domain-containing protein</fullName>
    </submittedName>
</protein>
<keyword evidence="1" id="KW-1133">Transmembrane helix</keyword>
<gene>
    <name evidence="3" type="ORF">JF535_05845</name>
</gene>
<accession>A0ABS3E509</accession>
<reference evidence="3 4" key="1">
    <citation type="submission" date="2020-12" db="EMBL/GenBank/DDBJ databases">
        <title>Oil enriched cultivation method for isolating marine PHA-producing bacteria.</title>
        <authorList>
            <person name="Zheng W."/>
            <person name="Yu S."/>
            <person name="Huang Y."/>
        </authorList>
    </citation>
    <scope>NUCLEOTIDE SEQUENCE [LARGE SCALE GENOMIC DNA]</scope>
    <source>
        <strain evidence="3 4">SN0-2</strain>
    </source>
</reference>
<evidence type="ECO:0000259" key="2">
    <source>
        <dbReference type="Pfam" id="PF13473"/>
    </source>
</evidence>
<organism evidence="3 4">
    <name type="scientific">Microbulbifer salipaludis</name>
    <dbReference type="NCBI Taxonomy" id="187980"/>
    <lineage>
        <taxon>Bacteria</taxon>
        <taxon>Pseudomonadati</taxon>
        <taxon>Pseudomonadota</taxon>
        <taxon>Gammaproteobacteria</taxon>
        <taxon>Cellvibrionales</taxon>
        <taxon>Microbulbiferaceae</taxon>
        <taxon>Microbulbifer</taxon>
    </lineage>
</organism>
<feature type="transmembrane region" description="Helical" evidence="1">
    <location>
        <begin position="6"/>
        <end position="23"/>
    </location>
</feature>
<proteinExistence type="predicted"/>
<comment type="caution">
    <text evidence="3">The sequence shown here is derived from an EMBL/GenBank/DDBJ whole genome shotgun (WGS) entry which is preliminary data.</text>
</comment>
<dbReference type="EMBL" id="JAEKJR010000002">
    <property type="protein sequence ID" value="MBN8430374.1"/>
    <property type="molecule type" value="Genomic_DNA"/>
</dbReference>
<evidence type="ECO:0000313" key="4">
    <source>
        <dbReference type="Proteomes" id="UP000664293"/>
    </source>
</evidence>
<evidence type="ECO:0000313" key="3">
    <source>
        <dbReference type="EMBL" id="MBN8430374.1"/>
    </source>
</evidence>